<organism evidence="5 6">
    <name type="scientific">Flavivirga rizhaonensis</name>
    <dbReference type="NCBI Taxonomy" id="2559571"/>
    <lineage>
        <taxon>Bacteria</taxon>
        <taxon>Pseudomonadati</taxon>
        <taxon>Bacteroidota</taxon>
        <taxon>Flavobacteriia</taxon>
        <taxon>Flavobacteriales</taxon>
        <taxon>Flavobacteriaceae</taxon>
        <taxon>Flavivirga</taxon>
    </lineage>
</organism>
<dbReference type="OrthoDB" id="9814490at2"/>
<dbReference type="InterPro" id="IPR001451">
    <property type="entry name" value="Hexapep"/>
</dbReference>
<dbReference type="PANTHER" id="PTHR43300:SF11">
    <property type="entry name" value="ACETYLTRANSFERASE RV3034C-RELATED"/>
    <property type="match status" value="1"/>
</dbReference>
<dbReference type="InterPro" id="IPR018357">
    <property type="entry name" value="Hexapep_transf_CS"/>
</dbReference>
<dbReference type="EMBL" id="SRSO01000002">
    <property type="protein sequence ID" value="TGV04418.1"/>
    <property type="molecule type" value="Genomic_DNA"/>
</dbReference>
<evidence type="ECO:0000256" key="2">
    <source>
        <dbReference type="ARBA" id="ARBA00022679"/>
    </source>
</evidence>
<dbReference type="GO" id="GO:0016746">
    <property type="term" value="F:acyltransferase activity"/>
    <property type="evidence" value="ECO:0007669"/>
    <property type="project" value="UniProtKB-KW"/>
</dbReference>
<keyword evidence="4" id="KW-0012">Acyltransferase</keyword>
<dbReference type="Pfam" id="PF00132">
    <property type="entry name" value="Hexapep"/>
    <property type="match status" value="1"/>
</dbReference>
<dbReference type="Gene3D" id="3.90.550.10">
    <property type="entry name" value="Spore Coat Polysaccharide Biosynthesis Protein SpsA, Chain A"/>
    <property type="match status" value="1"/>
</dbReference>
<dbReference type="PANTHER" id="PTHR43300">
    <property type="entry name" value="ACETYLTRANSFERASE"/>
    <property type="match status" value="1"/>
</dbReference>
<dbReference type="InterPro" id="IPR029044">
    <property type="entry name" value="Nucleotide-diphossugar_trans"/>
</dbReference>
<dbReference type="RefSeq" id="WP_135875163.1">
    <property type="nucleotide sequence ID" value="NZ_SRSO01000002.1"/>
</dbReference>
<dbReference type="AlphaFoldDB" id="A0A4S1E341"/>
<dbReference type="InterPro" id="IPR011004">
    <property type="entry name" value="Trimer_LpxA-like_sf"/>
</dbReference>
<sequence length="520" mass="59554">MKLAPIVLFTYNRPMHTQKALDALAANPEAEDSELYVFCDGAKTNANITELNNIKNVVKIAKSENRFKKVHVHVNSENKGLANSIIGGVTEIVNKHGRIIVLEDDLETSSGFLKYMNNALETYKDEDEVMHVSGYMYPHDKTLPETFFFNVPLCWGWATWSSAWKHFNADAFDLWEIIKNKNLYTHLDKFGYDYLSSQLAHNISGRLNTWFIKWHASVLIQNGFTLYPNKSLVENIGFDNSGVHNGIHTEFKNNTLSTHIEVEKRPISENKDAENIIRSFYKKLKEKPVKQSLKKQLKNKLKDFVFLVFPNLRKVIRLNHEVLNVRSYLGHFTKVYPPSRLSDTIIGNYTYISEKSIINNVIIGKFCSIGTNFMAGRGMHPTKSISTHPMFYSTGKQNGMTLSKDDKIREFLTISIGNDVFIGMNVTVLDGVKIEDGAIIGAGAVVSRDIPAYAIAVGNPAKVVKYRFEDKTINKLLDIKWWDFKDENLFLIEKYFFEIETFIKKVEEEGLTKKETKKEY</sequence>
<dbReference type="Proteomes" id="UP000307602">
    <property type="component" value="Unassembled WGS sequence"/>
</dbReference>
<keyword evidence="2 5" id="KW-0808">Transferase</keyword>
<evidence type="ECO:0000313" key="5">
    <source>
        <dbReference type="EMBL" id="TGV04418.1"/>
    </source>
</evidence>
<proteinExistence type="inferred from homology"/>
<evidence type="ECO:0000256" key="4">
    <source>
        <dbReference type="ARBA" id="ARBA00023315"/>
    </source>
</evidence>
<evidence type="ECO:0000313" key="6">
    <source>
        <dbReference type="Proteomes" id="UP000307602"/>
    </source>
</evidence>
<dbReference type="SUPFAM" id="SSF51161">
    <property type="entry name" value="Trimeric LpxA-like enzymes"/>
    <property type="match status" value="1"/>
</dbReference>
<comment type="similarity">
    <text evidence="1">Belongs to the transferase hexapeptide repeat family.</text>
</comment>
<name>A0A4S1E341_9FLAO</name>
<dbReference type="CDD" id="cd03349">
    <property type="entry name" value="LbH_XAT"/>
    <property type="match status" value="1"/>
</dbReference>
<evidence type="ECO:0000256" key="1">
    <source>
        <dbReference type="ARBA" id="ARBA00007274"/>
    </source>
</evidence>
<dbReference type="PROSITE" id="PS00101">
    <property type="entry name" value="HEXAPEP_TRANSFERASES"/>
    <property type="match status" value="1"/>
</dbReference>
<comment type="caution">
    <text evidence="5">The sequence shown here is derived from an EMBL/GenBank/DDBJ whole genome shotgun (WGS) entry which is preliminary data.</text>
</comment>
<reference evidence="5 6" key="1">
    <citation type="submission" date="2019-04" db="EMBL/GenBank/DDBJ databases">
        <authorList>
            <person name="Liu A."/>
        </authorList>
    </citation>
    <scope>NUCLEOTIDE SEQUENCE [LARGE SCALE GENOMIC DNA]</scope>
    <source>
        <strain evidence="5 6">RZ03</strain>
    </source>
</reference>
<keyword evidence="6" id="KW-1185">Reference proteome</keyword>
<evidence type="ECO:0000256" key="3">
    <source>
        <dbReference type="ARBA" id="ARBA00022737"/>
    </source>
</evidence>
<dbReference type="Gene3D" id="2.160.10.10">
    <property type="entry name" value="Hexapeptide repeat proteins"/>
    <property type="match status" value="1"/>
</dbReference>
<keyword evidence="3" id="KW-0677">Repeat</keyword>
<dbReference type="InterPro" id="IPR050179">
    <property type="entry name" value="Trans_hexapeptide_repeat"/>
</dbReference>
<dbReference type="SUPFAM" id="SSF53448">
    <property type="entry name" value="Nucleotide-diphospho-sugar transferases"/>
    <property type="match status" value="1"/>
</dbReference>
<protein>
    <submittedName>
        <fullName evidence="5">Glycosyltransferase</fullName>
    </submittedName>
</protein>
<gene>
    <name evidence="5" type="ORF">EM932_02525</name>
</gene>
<accession>A0A4S1E341</accession>